<name>A0A7X9RJJ6_9FIRM</name>
<reference evidence="1 2" key="1">
    <citation type="submission" date="2020-04" db="EMBL/GenBank/DDBJ databases">
        <authorList>
            <person name="Hitch T.C.A."/>
            <person name="Wylensek D."/>
            <person name="Clavel T."/>
        </authorList>
    </citation>
    <scope>NUCLEOTIDE SEQUENCE [LARGE SCALE GENOMIC DNA]</scope>
    <source>
        <strain evidence="1 2">BSM-383-APC-22F</strain>
    </source>
</reference>
<dbReference type="AlphaFoldDB" id="A0A7X9RJJ6"/>
<sequence length="478" mass="55743">MNELTKDSEQLLKEIKKHIHESEYWANKFSMLNSKGNTILRGCFKELKDKQMISVQWADNIPYNIVVLKDGYLYEKMISMRSNNIDFHEHMDKCIFISHSTADSKVAELLSSYLIALGIPSDSIFCSSLPGNDVQFNIPNEIKNKLKNSVLNIAILSENYYESAYCLNESGVFWYVNTDFILISLPEITHVNMKGFLDKNNKLRNLKNELDVFFIGDTALNTMNISRPNSTILARESEKLIGEYNLFLKNRQKSDENKIDLDDFITDDVKIIIYYLLLNRMRKAKISDVKNWLHDAEVYNVNIDSAVDLIETSNSGNIKNGYIELNSDVFVKLIRNRDYLLKQFSSVIEEYTKLSSEIFLELWNNDKMDDCLKLFVAYIVDERITFFGDRWMKDEQIKSISSWESKNSIINILSENYSSCLSYFIREDFVYPSSWTEYGNVRGYTLNNSLVSLFLENCAQLLDELNRVKEDYYLDLPF</sequence>
<dbReference type="InterPro" id="IPR035897">
    <property type="entry name" value="Toll_tir_struct_dom_sf"/>
</dbReference>
<comment type="caution">
    <text evidence="1">The sequence shown here is derived from an EMBL/GenBank/DDBJ whole genome shotgun (WGS) entry which is preliminary data.</text>
</comment>
<evidence type="ECO:0000313" key="2">
    <source>
        <dbReference type="Proteomes" id="UP000540014"/>
    </source>
</evidence>
<dbReference type="EMBL" id="JABAFR010000045">
    <property type="protein sequence ID" value="NME45487.1"/>
    <property type="molecule type" value="Genomic_DNA"/>
</dbReference>
<dbReference type="RefSeq" id="WP_168966772.1">
    <property type="nucleotide sequence ID" value="NZ_JABAFR010000045.1"/>
</dbReference>
<organism evidence="1 2">
    <name type="scientific">Faecalicoccus pleomorphus</name>
    <dbReference type="NCBI Taxonomy" id="1323"/>
    <lineage>
        <taxon>Bacteria</taxon>
        <taxon>Bacillati</taxon>
        <taxon>Bacillota</taxon>
        <taxon>Erysipelotrichia</taxon>
        <taxon>Erysipelotrichales</taxon>
        <taxon>Erysipelotrichaceae</taxon>
        <taxon>Faecalicoccus</taxon>
    </lineage>
</organism>
<accession>A0A7X9RJJ6</accession>
<dbReference type="SUPFAM" id="SSF52200">
    <property type="entry name" value="Toll/Interleukin receptor TIR domain"/>
    <property type="match status" value="1"/>
</dbReference>
<evidence type="ECO:0000313" key="1">
    <source>
        <dbReference type="EMBL" id="NME45487.1"/>
    </source>
</evidence>
<gene>
    <name evidence="1" type="ORF">HF861_11510</name>
</gene>
<proteinExistence type="predicted"/>
<dbReference type="Gene3D" id="3.40.50.10140">
    <property type="entry name" value="Toll/interleukin-1 receptor homology (TIR) domain"/>
    <property type="match status" value="1"/>
</dbReference>
<protein>
    <submittedName>
        <fullName evidence="1">TIR domain-containing protein</fullName>
    </submittedName>
</protein>
<dbReference type="Proteomes" id="UP000540014">
    <property type="component" value="Unassembled WGS sequence"/>
</dbReference>